<keyword evidence="1" id="KW-1133">Transmembrane helix</keyword>
<protein>
    <submittedName>
        <fullName evidence="2">Uncharacterized protein</fullName>
    </submittedName>
</protein>
<evidence type="ECO:0000313" key="3">
    <source>
        <dbReference type="Proteomes" id="UP001253545"/>
    </source>
</evidence>
<dbReference type="Proteomes" id="UP001253545">
    <property type="component" value="Unassembled WGS sequence"/>
</dbReference>
<comment type="caution">
    <text evidence="2">The sequence shown here is derived from an EMBL/GenBank/DDBJ whole genome shotgun (WGS) entry which is preliminary data.</text>
</comment>
<reference evidence="2 3" key="1">
    <citation type="submission" date="2023-09" db="EMBL/GenBank/DDBJ databases">
        <authorList>
            <person name="Rey-Velasco X."/>
        </authorList>
    </citation>
    <scope>NUCLEOTIDE SEQUENCE [LARGE SCALE GENOMIC DNA]</scope>
    <source>
        <strain evidence="2 3">P117</strain>
    </source>
</reference>
<proteinExistence type="predicted"/>
<accession>A0ABU2ZT92</accession>
<dbReference type="EMBL" id="JAVRHX010000002">
    <property type="protein sequence ID" value="MDT0595253.1"/>
    <property type="molecule type" value="Genomic_DNA"/>
</dbReference>
<dbReference type="RefSeq" id="WP_311368764.1">
    <property type="nucleotide sequence ID" value="NZ_JAVRHX010000002.1"/>
</dbReference>
<keyword evidence="1" id="KW-0472">Membrane</keyword>
<gene>
    <name evidence="2" type="ORF">RM552_10390</name>
</gene>
<evidence type="ECO:0000256" key="1">
    <source>
        <dbReference type="SAM" id="Phobius"/>
    </source>
</evidence>
<keyword evidence="3" id="KW-1185">Reference proteome</keyword>
<sequence length="247" mass="27769">MLLRRITKHVKEQNWFAVSIDFFIVVIGVFIGIQVANWNEGQADQRRANDLVGRMISEAEETQEQLTDYIIVHKLIKNNAEQLTLALKNKDTCIAMSDKLKILIVSIADFPPPRFSLSNAEQAVNTGNLSLIQSPSVRASIQTITNEMRFIDRQWQRYVRVKQDTNEAAHRASGVAFTGQGTINWVDSDSYDPNQYELLTPAKICGNTELIGLTSNLAVLQSIYVSYLGQFKSALNTYLTALSQDII</sequence>
<organism evidence="2 3">
    <name type="scientific">Glaciecola petra</name>
    <dbReference type="NCBI Taxonomy" id="3075602"/>
    <lineage>
        <taxon>Bacteria</taxon>
        <taxon>Pseudomonadati</taxon>
        <taxon>Pseudomonadota</taxon>
        <taxon>Gammaproteobacteria</taxon>
        <taxon>Alteromonadales</taxon>
        <taxon>Alteromonadaceae</taxon>
        <taxon>Glaciecola</taxon>
    </lineage>
</organism>
<evidence type="ECO:0000313" key="2">
    <source>
        <dbReference type="EMBL" id="MDT0595253.1"/>
    </source>
</evidence>
<feature type="transmembrane region" description="Helical" evidence="1">
    <location>
        <begin position="15"/>
        <end position="36"/>
    </location>
</feature>
<keyword evidence="1" id="KW-0812">Transmembrane</keyword>
<name>A0ABU2ZT92_9ALTE</name>